<dbReference type="EMBL" id="FWPT01000008">
    <property type="protein sequence ID" value="SMA49665.1"/>
    <property type="molecule type" value="Genomic_DNA"/>
</dbReference>
<dbReference type="AlphaFoldDB" id="A0A1X7AN15"/>
<sequence length="379" mass="41013">MVTIHQKIAGHSLSQIRNKNLQSTATVTAKSSSAPAEPVAPTLSSVNVAPNPNVTLQNLNNAVSVLQLADQTFKQITGILGSMMKLAKEALKKHSPEEREALQEDLKKLLGEIDQLARDTCFGQQKLLDGSARQMNVRIGDRAQDSISFSLISLLPSSLGKSLHKADSGLLFRRSHHLIQDATLAFFMPEGNGLETTFYLLIASGKSSETAVAMIREELKNSRIKATPVYDTDTRSLELIGTPESLSQIGITLDNAWQDAERKIPAQTEREILSPDNASKPVSLNQISLTTFSGAQKAAIIIKTALEEVQQEQKKLGALQTKIDSALTQAGTKVETPDIPDSNQAQSTTRETADGMQQKVSETVIAQSKNISAFSTALK</sequence>
<feature type="coiled-coil region" evidence="6">
    <location>
        <begin position="302"/>
        <end position="329"/>
    </location>
</feature>
<dbReference type="GO" id="GO:0009288">
    <property type="term" value="C:bacterial-type flagellum"/>
    <property type="evidence" value="ECO:0007669"/>
    <property type="project" value="UniProtKB-SubCell"/>
</dbReference>
<dbReference type="PANTHER" id="PTHR42792">
    <property type="entry name" value="FLAGELLIN"/>
    <property type="match status" value="1"/>
</dbReference>
<feature type="region of interest" description="Disordered" evidence="7">
    <location>
        <begin position="330"/>
        <end position="358"/>
    </location>
</feature>
<keyword evidence="9" id="KW-0969">Cilium</keyword>
<evidence type="ECO:0000313" key="10">
    <source>
        <dbReference type="Proteomes" id="UP000196573"/>
    </source>
</evidence>
<evidence type="ECO:0000256" key="5">
    <source>
        <dbReference type="ARBA" id="ARBA00023143"/>
    </source>
</evidence>
<dbReference type="InterPro" id="IPR001029">
    <property type="entry name" value="Flagellin_N"/>
</dbReference>
<keyword evidence="10" id="KW-1185">Reference proteome</keyword>
<keyword evidence="6" id="KW-0175">Coiled coil</keyword>
<gene>
    <name evidence="9" type="primary">flaB_1</name>
    <name evidence="9" type="ORF">EHSB41UT_03447</name>
</gene>
<evidence type="ECO:0000256" key="6">
    <source>
        <dbReference type="SAM" id="Coils"/>
    </source>
</evidence>
<name>A0A1X7AN15_9GAMM</name>
<dbReference type="SUPFAM" id="SSF64518">
    <property type="entry name" value="Phase 1 flagellin"/>
    <property type="match status" value="1"/>
</dbReference>
<feature type="compositionally biased region" description="Polar residues" evidence="7">
    <location>
        <begin position="341"/>
        <end position="350"/>
    </location>
</feature>
<evidence type="ECO:0000256" key="1">
    <source>
        <dbReference type="ARBA" id="ARBA00004365"/>
    </source>
</evidence>
<dbReference type="PANTHER" id="PTHR42792:SF2">
    <property type="entry name" value="FLAGELLIN"/>
    <property type="match status" value="1"/>
</dbReference>
<evidence type="ECO:0000256" key="3">
    <source>
        <dbReference type="ARBA" id="ARBA00005709"/>
    </source>
</evidence>
<keyword evidence="9" id="KW-0282">Flagellum</keyword>
<dbReference type="GO" id="GO:0005576">
    <property type="term" value="C:extracellular region"/>
    <property type="evidence" value="ECO:0007669"/>
    <property type="project" value="UniProtKB-SubCell"/>
</dbReference>
<evidence type="ECO:0000259" key="8">
    <source>
        <dbReference type="Pfam" id="PF00669"/>
    </source>
</evidence>
<comment type="similarity">
    <text evidence="3">Belongs to the bacterial flagellin family.</text>
</comment>
<organism evidence="9 10">
    <name type="scientific">Parendozoicomonas haliclonae</name>
    <dbReference type="NCBI Taxonomy" id="1960125"/>
    <lineage>
        <taxon>Bacteria</taxon>
        <taxon>Pseudomonadati</taxon>
        <taxon>Pseudomonadota</taxon>
        <taxon>Gammaproteobacteria</taxon>
        <taxon>Oceanospirillales</taxon>
        <taxon>Endozoicomonadaceae</taxon>
        <taxon>Parendozoicomonas</taxon>
    </lineage>
</organism>
<keyword evidence="5" id="KW-0975">Bacterial flagellum</keyword>
<evidence type="ECO:0000313" key="9">
    <source>
        <dbReference type="EMBL" id="SMA49665.1"/>
    </source>
</evidence>
<protein>
    <submittedName>
        <fullName evidence="9">Flagellin B</fullName>
    </submittedName>
</protein>
<dbReference type="Pfam" id="PF00669">
    <property type="entry name" value="Flagellin_N"/>
    <property type="match status" value="1"/>
</dbReference>
<dbReference type="Gene3D" id="1.20.1330.10">
    <property type="entry name" value="f41 fragment of flagellin, N-terminal domain"/>
    <property type="match status" value="1"/>
</dbReference>
<proteinExistence type="inferred from homology"/>
<dbReference type="Proteomes" id="UP000196573">
    <property type="component" value="Unassembled WGS sequence"/>
</dbReference>
<evidence type="ECO:0000256" key="2">
    <source>
        <dbReference type="ARBA" id="ARBA00004613"/>
    </source>
</evidence>
<dbReference type="Gene3D" id="3.30.70.2120">
    <property type="match status" value="1"/>
</dbReference>
<dbReference type="RefSeq" id="WP_165767309.1">
    <property type="nucleotide sequence ID" value="NZ_CBCSCN010000010.1"/>
</dbReference>
<evidence type="ECO:0000256" key="4">
    <source>
        <dbReference type="ARBA" id="ARBA00022525"/>
    </source>
</evidence>
<dbReference type="GO" id="GO:0005198">
    <property type="term" value="F:structural molecule activity"/>
    <property type="evidence" value="ECO:0007669"/>
    <property type="project" value="InterPro"/>
</dbReference>
<comment type="subcellular location">
    <subcellularLocation>
        <location evidence="1">Bacterial flagellum</location>
    </subcellularLocation>
    <subcellularLocation>
        <location evidence="2">Secreted</location>
    </subcellularLocation>
</comment>
<accession>A0A1X7AN15</accession>
<reference evidence="9 10" key="1">
    <citation type="submission" date="2017-03" db="EMBL/GenBank/DDBJ databases">
        <authorList>
            <person name="Afonso C.L."/>
            <person name="Miller P.J."/>
            <person name="Scott M.A."/>
            <person name="Spackman E."/>
            <person name="Goraichik I."/>
            <person name="Dimitrov K.M."/>
            <person name="Suarez D.L."/>
            <person name="Swayne D.E."/>
        </authorList>
    </citation>
    <scope>NUCLEOTIDE SEQUENCE [LARGE SCALE GENOMIC DNA]</scope>
    <source>
        <strain evidence="9">SB41UT1</strain>
    </source>
</reference>
<feature type="domain" description="Flagellin N-terminal" evidence="8">
    <location>
        <begin position="57"/>
        <end position="131"/>
    </location>
</feature>
<keyword evidence="4" id="KW-0964">Secreted</keyword>
<keyword evidence="9" id="KW-0966">Cell projection</keyword>
<evidence type="ECO:0000256" key="7">
    <source>
        <dbReference type="SAM" id="MobiDB-lite"/>
    </source>
</evidence>
<dbReference type="InterPro" id="IPR001492">
    <property type="entry name" value="Flagellin"/>
</dbReference>